<name>A0A518CYG1_9BACT</name>
<dbReference type="InterPro" id="IPR007362">
    <property type="entry name" value="DUF429"/>
</dbReference>
<dbReference type="EMBL" id="CP036290">
    <property type="protein sequence ID" value="QDU84268.1"/>
    <property type="molecule type" value="Genomic_DNA"/>
</dbReference>
<sequence>MNGRRVSGAARGEWRGARVGVGVDGCRGGWCGFALRATGFDGERFTEARLAGACESDLERLVGALGAPPRARLCLDMPIGLPDGTATRACDDAARRALGPRRSSLFAAPPRAVLHEVEHAVANVIARRASGRGLSLQSFHLLPKVRAVDVWMRGSSAVADRAVDRAVECHPELAFARLRGAPMDEPKRTPGGRAARLELLERLVPGARDATEELLARHRRSELAHDDVADALVLAVVAALPERAVESLGEVDGAIPVDATGLAMRILAPRVDWRERATRPARSPE</sequence>
<evidence type="ECO:0008006" key="3">
    <source>
        <dbReference type="Google" id="ProtNLM"/>
    </source>
</evidence>
<gene>
    <name evidence="1" type="ORF">Pla163_13750</name>
</gene>
<keyword evidence="2" id="KW-1185">Reference proteome</keyword>
<dbReference type="AlphaFoldDB" id="A0A518CYG1"/>
<evidence type="ECO:0000313" key="1">
    <source>
        <dbReference type="EMBL" id="QDU84268.1"/>
    </source>
</evidence>
<evidence type="ECO:0000313" key="2">
    <source>
        <dbReference type="Proteomes" id="UP000319342"/>
    </source>
</evidence>
<dbReference type="Proteomes" id="UP000319342">
    <property type="component" value="Chromosome"/>
</dbReference>
<protein>
    <recommendedName>
        <fullName evidence="3">DUF429 domain-containing protein</fullName>
    </recommendedName>
</protein>
<dbReference type="Pfam" id="PF04250">
    <property type="entry name" value="DUF429"/>
    <property type="match status" value="1"/>
</dbReference>
<proteinExistence type="predicted"/>
<organism evidence="1 2">
    <name type="scientific">Rohdeia mirabilis</name>
    <dbReference type="NCBI Taxonomy" id="2528008"/>
    <lineage>
        <taxon>Bacteria</taxon>
        <taxon>Pseudomonadati</taxon>
        <taxon>Planctomycetota</taxon>
        <taxon>Planctomycetia</taxon>
        <taxon>Planctomycetia incertae sedis</taxon>
        <taxon>Rohdeia</taxon>
    </lineage>
</organism>
<reference evidence="1 2" key="1">
    <citation type="submission" date="2019-02" db="EMBL/GenBank/DDBJ databases">
        <title>Deep-cultivation of Planctomycetes and their phenomic and genomic characterization uncovers novel biology.</title>
        <authorList>
            <person name="Wiegand S."/>
            <person name="Jogler M."/>
            <person name="Boedeker C."/>
            <person name="Pinto D."/>
            <person name="Vollmers J."/>
            <person name="Rivas-Marin E."/>
            <person name="Kohn T."/>
            <person name="Peeters S.H."/>
            <person name="Heuer A."/>
            <person name="Rast P."/>
            <person name="Oberbeckmann S."/>
            <person name="Bunk B."/>
            <person name="Jeske O."/>
            <person name="Meyerdierks A."/>
            <person name="Storesund J.E."/>
            <person name="Kallscheuer N."/>
            <person name="Luecker S."/>
            <person name="Lage O.M."/>
            <person name="Pohl T."/>
            <person name="Merkel B.J."/>
            <person name="Hornburger P."/>
            <person name="Mueller R.-W."/>
            <person name="Bruemmer F."/>
            <person name="Labrenz M."/>
            <person name="Spormann A.M."/>
            <person name="Op den Camp H."/>
            <person name="Overmann J."/>
            <person name="Amann R."/>
            <person name="Jetten M.S.M."/>
            <person name="Mascher T."/>
            <person name="Medema M.H."/>
            <person name="Devos D.P."/>
            <person name="Kaster A.-K."/>
            <person name="Ovreas L."/>
            <person name="Rohde M."/>
            <person name="Galperin M.Y."/>
            <person name="Jogler C."/>
        </authorList>
    </citation>
    <scope>NUCLEOTIDE SEQUENCE [LARGE SCALE GENOMIC DNA]</scope>
    <source>
        <strain evidence="1 2">Pla163</strain>
    </source>
</reference>
<accession>A0A518CYG1</accession>